<dbReference type="InterPro" id="IPR039422">
    <property type="entry name" value="MarR/SlyA-like"/>
</dbReference>
<dbReference type="InterPro" id="IPR036390">
    <property type="entry name" value="WH_DNA-bd_sf"/>
</dbReference>
<evidence type="ECO:0000313" key="3">
    <source>
        <dbReference type="Proteomes" id="UP001500713"/>
    </source>
</evidence>
<dbReference type="SUPFAM" id="SSF46785">
    <property type="entry name" value="Winged helix' DNA-binding domain"/>
    <property type="match status" value="1"/>
</dbReference>
<sequence>MRSAYIAGMDRTTNLLGALALALTDRISSGMKETLDRSGETAAAIIVIGYVPGLSVQILRQVLELSHPGAVRVIDRLEEDGLVERRKATDGRAVALHLTRKGSKLRQQLMDSRLDTLEAALEGFTVDERLVLGDLLSKVLTNLPETEMGKHRICRLCSVQTCNDCPIPGHAI</sequence>
<dbReference type="PROSITE" id="PS50995">
    <property type="entry name" value="HTH_MARR_2"/>
    <property type="match status" value="1"/>
</dbReference>
<gene>
    <name evidence="2" type="ORF">GCM10009096_19200</name>
</gene>
<dbReference type="PRINTS" id="PR00598">
    <property type="entry name" value="HTHMARR"/>
</dbReference>
<dbReference type="PANTHER" id="PTHR33164:SF57">
    <property type="entry name" value="MARR-FAMILY TRANSCRIPTIONAL REGULATOR"/>
    <property type="match status" value="1"/>
</dbReference>
<dbReference type="Gene3D" id="1.10.10.10">
    <property type="entry name" value="Winged helix-like DNA-binding domain superfamily/Winged helix DNA-binding domain"/>
    <property type="match status" value="1"/>
</dbReference>
<keyword evidence="3" id="KW-1185">Reference proteome</keyword>
<protein>
    <submittedName>
        <fullName evidence="2">MarR family transcriptional regulator</fullName>
    </submittedName>
</protein>
<name>A0ABN1AIM4_9SPHN</name>
<dbReference type="PANTHER" id="PTHR33164">
    <property type="entry name" value="TRANSCRIPTIONAL REGULATOR, MARR FAMILY"/>
    <property type="match status" value="1"/>
</dbReference>
<dbReference type="InterPro" id="IPR036388">
    <property type="entry name" value="WH-like_DNA-bd_sf"/>
</dbReference>
<accession>A0ABN1AIM4</accession>
<dbReference type="InterPro" id="IPR000835">
    <property type="entry name" value="HTH_MarR-typ"/>
</dbReference>
<reference evidence="2 3" key="1">
    <citation type="journal article" date="2019" name="Int. J. Syst. Evol. Microbiol.">
        <title>The Global Catalogue of Microorganisms (GCM) 10K type strain sequencing project: providing services to taxonomists for standard genome sequencing and annotation.</title>
        <authorList>
            <consortium name="The Broad Institute Genomics Platform"/>
            <consortium name="The Broad Institute Genome Sequencing Center for Infectious Disease"/>
            <person name="Wu L."/>
            <person name="Ma J."/>
        </authorList>
    </citation>
    <scope>NUCLEOTIDE SEQUENCE [LARGE SCALE GENOMIC DNA]</scope>
    <source>
        <strain evidence="2 3">JCM 14162</strain>
    </source>
</reference>
<evidence type="ECO:0000259" key="1">
    <source>
        <dbReference type="PROSITE" id="PS50995"/>
    </source>
</evidence>
<feature type="domain" description="HTH marR-type" evidence="1">
    <location>
        <begin position="9"/>
        <end position="141"/>
    </location>
</feature>
<evidence type="ECO:0000313" key="2">
    <source>
        <dbReference type="EMBL" id="GAA0477469.1"/>
    </source>
</evidence>
<comment type="caution">
    <text evidence="2">The sequence shown here is derived from an EMBL/GenBank/DDBJ whole genome shotgun (WGS) entry which is preliminary data.</text>
</comment>
<organism evidence="2 3">
    <name type="scientific">Parasphingorhabdus litoris</name>
    <dbReference type="NCBI Taxonomy" id="394733"/>
    <lineage>
        <taxon>Bacteria</taxon>
        <taxon>Pseudomonadati</taxon>
        <taxon>Pseudomonadota</taxon>
        <taxon>Alphaproteobacteria</taxon>
        <taxon>Sphingomonadales</taxon>
        <taxon>Sphingomonadaceae</taxon>
        <taxon>Parasphingorhabdus</taxon>
    </lineage>
</organism>
<proteinExistence type="predicted"/>
<dbReference type="RefSeq" id="WP_343759113.1">
    <property type="nucleotide sequence ID" value="NZ_BAAAEM010000002.1"/>
</dbReference>
<dbReference type="Proteomes" id="UP001500713">
    <property type="component" value="Unassembled WGS sequence"/>
</dbReference>
<dbReference type="SMART" id="SM00347">
    <property type="entry name" value="HTH_MARR"/>
    <property type="match status" value="1"/>
</dbReference>
<dbReference type="Pfam" id="PF12802">
    <property type="entry name" value="MarR_2"/>
    <property type="match status" value="1"/>
</dbReference>
<dbReference type="EMBL" id="BAAAEM010000002">
    <property type="protein sequence ID" value="GAA0477469.1"/>
    <property type="molecule type" value="Genomic_DNA"/>
</dbReference>